<dbReference type="SUPFAM" id="SSF81383">
    <property type="entry name" value="F-box domain"/>
    <property type="match status" value="1"/>
</dbReference>
<sequence length="422" mass="48544">MEKLLDLPPELLDQILLELDALDVASVAQTCSELRSYIDDPEQRLWRKLYLTECLDDPRQRRTNLGQPLPPEINWKTQLLRSVRARTFLTDPDKCNPEERFKLMQIVLEMCTKMPSTPGLLSDDVSLNLVWLAAYFHGGNFLEHGDWDAASEEERQLRARLHTYFGLTVRDAAPERRTAARAYVYTMRRYKWDNEFGPFMMDASGCVNWEHMQAIHHIMSMHVVRPEDLEQLNEGTFVIYPMSLPFCQSVISAELDLDKEKDWAGIAGKWQYSFCFCDHRELLVYNNLNISPNVPLHPAIFEAPDFQEIFRTIDVDMRVISFETDALHWKRPKINFAGAIEGGATMIGWVRVTPDDQIRWHFVSGEEGNAIWSSEGVQVGGVRSSFGVLGTWTTVDHAVHDPVGPFWLRKLQPDELTDATSE</sequence>
<evidence type="ECO:0000313" key="3">
    <source>
        <dbReference type="Proteomes" id="UP000076871"/>
    </source>
</evidence>
<dbReference type="InterPro" id="IPR001810">
    <property type="entry name" value="F-box_dom"/>
</dbReference>
<dbReference type="InterPro" id="IPR036047">
    <property type="entry name" value="F-box-like_dom_sf"/>
</dbReference>
<feature type="domain" description="F-box" evidence="1">
    <location>
        <begin position="1"/>
        <end position="49"/>
    </location>
</feature>
<dbReference type="SMART" id="SM00256">
    <property type="entry name" value="FBOX"/>
    <property type="match status" value="1"/>
</dbReference>
<gene>
    <name evidence="2" type="ORF">LAESUDRAFT_722920</name>
</gene>
<organism evidence="2 3">
    <name type="scientific">Laetiporus sulphureus 93-53</name>
    <dbReference type="NCBI Taxonomy" id="1314785"/>
    <lineage>
        <taxon>Eukaryota</taxon>
        <taxon>Fungi</taxon>
        <taxon>Dikarya</taxon>
        <taxon>Basidiomycota</taxon>
        <taxon>Agaricomycotina</taxon>
        <taxon>Agaricomycetes</taxon>
        <taxon>Polyporales</taxon>
        <taxon>Laetiporus</taxon>
    </lineage>
</organism>
<dbReference type="EMBL" id="KV427612">
    <property type="protein sequence ID" value="KZT09196.1"/>
    <property type="molecule type" value="Genomic_DNA"/>
</dbReference>
<dbReference type="AlphaFoldDB" id="A0A165FMJ6"/>
<dbReference type="STRING" id="1314785.A0A165FMJ6"/>
<name>A0A165FMJ6_9APHY</name>
<accession>A0A165FMJ6</accession>
<dbReference type="OrthoDB" id="3226064at2759"/>
<evidence type="ECO:0000313" key="2">
    <source>
        <dbReference type="EMBL" id="KZT09196.1"/>
    </source>
</evidence>
<dbReference type="Gene3D" id="1.20.1280.50">
    <property type="match status" value="1"/>
</dbReference>
<keyword evidence="3" id="KW-1185">Reference proteome</keyword>
<dbReference type="Pfam" id="PF12937">
    <property type="entry name" value="F-box-like"/>
    <property type="match status" value="1"/>
</dbReference>
<proteinExistence type="predicted"/>
<dbReference type="PROSITE" id="PS50181">
    <property type="entry name" value="FBOX"/>
    <property type="match status" value="1"/>
</dbReference>
<dbReference type="RefSeq" id="XP_040766936.1">
    <property type="nucleotide sequence ID" value="XM_040908304.1"/>
</dbReference>
<protein>
    <recommendedName>
        <fullName evidence="1">F-box domain-containing protein</fullName>
    </recommendedName>
</protein>
<dbReference type="Proteomes" id="UP000076871">
    <property type="component" value="Unassembled WGS sequence"/>
</dbReference>
<reference evidence="2 3" key="1">
    <citation type="journal article" date="2016" name="Mol. Biol. Evol.">
        <title>Comparative Genomics of Early-Diverging Mushroom-Forming Fungi Provides Insights into the Origins of Lignocellulose Decay Capabilities.</title>
        <authorList>
            <person name="Nagy L.G."/>
            <person name="Riley R."/>
            <person name="Tritt A."/>
            <person name="Adam C."/>
            <person name="Daum C."/>
            <person name="Floudas D."/>
            <person name="Sun H."/>
            <person name="Yadav J.S."/>
            <person name="Pangilinan J."/>
            <person name="Larsson K.H."/>
            <person name="Matsuura K."/>
            <person name="Barry K."/>
            <person name="Labutti K."/>
            <person name="Kuo R."/>
            <person name="Ohm R.A."/>
            <person name="Bhattacharya S.S."/>
            <person name="Shirouzu T."/>
            <person name="Yoshinaga Y."/>
            <person name="Martin F.M."/>
            <person name="Grigoriev I.V."/>
            <person name="Hibbett D.S."/>
        </authorList>
    </citation>
    <scope>NUCLEOTIDE SEQUENCE [LARGE SCALE GENOMIC DNA]</scope>
    <source>
        <strain evidence="2 3">93-53</strain>
    </source>
</reference>
<evidence type="ECO:0000259" key="1">
    <source>
        <dbReference type="PROSITE" id="PS50181"/>
    </source>
</evidence>
<dbReference type="InParanoid" id="A0A165FMJ6"/>
<dbReference type="GeneID" id="63825333"/>